<feature type="domain" description="LysM" evidence="4">
    <location>
        <begin position="5"/>
        <end position="51"/>
    </location>
</feature>
<dbReference type="GO" id="GO:0008061">
    <property type="term" value="F:chitin binding"/>
    <property type="evidence" value="ECO:0007669"/>
    <property type="project" value="UniProtKB-KW"/>
</dbReference>
<dbReference type="PANTHER" id="PTHR34997:SF2">
    <property type="entry name" value="LYSM DOMAIN-CONTAINING PROTEIN-RELATED"/>
    <property type="match status" value="1"/>
</dbReference>
<reference evidence="6" key="1">
    <citation type="journal article" date="2016" name="Genome Announc.">
        <title>Draft genome sequence of Aspergillus niger strain An76.</title>
        <authorList>
            <person name="Gong W."/>
            <person name="Cheng Z."/>
            <person name="Zhang H."/>
            <person name="Liu L."/>
            <person name="Gao P."/>
            <person name="Wang L."/>
        </authorList>
    </citation>
    <scope>NUCLEOTIDE SEQUENCE [LARGE SCALE GENOMIC DNA]</scope>
    <source>
        <strain evidence="6">An76</strain>
    </source>
</reference>
<dbReference type="PROSITE" id="PS51782">
    <property type="entry name" value="LYSM"/>
    <property type="match status" value="3"/>
</dbReference>
<dbReference type="EMBL" id="BCMY01000007">
    <property type="protein sequence ID" value="GAQ42406.1"/>
    <property type="molecule type" value="Genomic_DNA"/>
</dbReference>
<dbReference type="Gene3D" id="3.10.350.10">
    <property type="entry name" value="LysM domain"/>
    <property type="match status" value="3"/>
</dbReference>
<dbReference type="AlphaFoldDB" id="A0A100IJJ4"/>
<dbReference type="VEuPathDB" id="FungiDB:ASPNIDRAFT2_1104721"/>
<dbReference type="SUPFAM" id="SSF54106">
    <property type="entry name" value="LysM domain"/>
    <property type="match status" value="3"/>
</dbReference>
<evidence type="ECO:0000256" key="1">
    <source>
        <dbReference type="ARBA" id="ARBA00022669"/>
    </source>
</evidence>
<dbReference type="InterPro" id="IPR052210">
    <property type="entry name" value="LysM1-like"/>
</dbReference>
<dbReference type="OrthoDB" id="5985073at2759"/>
<proteinExistence type="predicted"/>
<evidence type="ECO:0000313" key="6">
    <source>
        <dbReference type="Proteomes" id="UP000068243"/>
    </source>
</evidence>
<dbReference type="PANTHER" id="PTHR34997">
    <property type="entry name" value="AM15"/>
    <property type="match status" value="1"/>
</dbReference>
<organism evidence="5 6">
    <name type="scientific">Aspergillus niger</name>
    <dbReference type="NCBI Taxonomy" id="5061"/>
    <lineage>
        <taxon>Eukaryota</taxon>
        <taxon>Fungi</taxon>
        <taxon>Dikarya</taxon>
        <taxon>Ascomycota</taxon>
        <taxon>Pezizomycotina</taxon>
        <taxon>Eurotiomycetes</taxon>
        <taxon>Eurotiomycetidae</taxon>
        <taxon>Eurotiales</taxon>
        <taxon>Aspergillaceae</taxon>
        <taxon>Aspergillus</taxon>
        <taxon>Aspergillus subgen. Circumdati</taxon>
    </lineage>
</organism>
<dbReference type="OMA" id="CTKYHLV"/>
<sequence>MKTPSACGRKRGGNCTTIATANGISTSDLVDWNPSLGSNCTGLSVNTYICVGVPSNDTTTIFSSTSINSMTSTSTGATTTTTAGATPSPIQTGMKTGCIRFYEVQANNDCYDIALDAGVALSDLYVWNPATGSDCSGLQVNVFVCVGTSGYATTITLGDPVPVTPTPTQTGMVSRCLRFYDVQSNDDCYDLASEAGVQLSDFYSWNPALGTDCAGLEASTYVCIETTGPITTINSETPVSATATATATA</sequence>
<dbReference type="CDD" id="cd00118">
    <property type="entry name" value="LysM"/>
    <property type="match status" value="3"/>
</dbReference>
<evidence type="ECO:0000259" key="4">
    <source>
        <dbReference type="PROSITE" id="PS51782"/>
    </source>
</evidence>
<dbReference type="InterPro" id="IPR036779">
    <property type="entry name" value="LysM_dom_sf"/>
</dbReference>
<dbReference type="Proteomes" id="UP000068243">
    <property type="component" value="Unassembled WGS sequence"/>
</dbReference>
<feature type="domain" description="LysM" evidence="4">
    <location>
        <begin position="178"/>
        <end position="224"/>
    </location>
</feature>
<accession>A0A100IJJ4</accession>
<feature type="domain" description="LysM" evidence="4">
    <location>
        <begin position="100"/>
        <end position="146"/>
    </location>
</feature>
<dbReference type="VEuPathDB" id="FungiDB:ATCC64974_26560"/>
<name>A0A100IJJ4_ASPNG</name>
<dbReference type="Pfam" id="PF01476">
    <property type="entry name" value="LysM"/>
    <property type="match status" value="3"/>
</dbReference>
<evidence type="ECO:0000256" key="2">
    <source>
        <dbReference type="ARBA" id="ARBA00022729"/>
    </source>
</evidence>
<gene>
    <name evidence="5" type="ORF">ABL_05067</name>
</gene>
<keyword evidence="1" id="KW-0147">Chitin-binding</keyword>
<dbReference type="InterPro" id="IPR018392">
    <property type="entry name" value="LysM"/>
</dbReference>
<protein>
    <recommendedName>
        <fullName evidence="4">LysM domain-containing protein</fullName>
    </recommendedName>
</protein>
<keyword evidence="2" id="KW-0732">Signal</keyword>
<comment type="caution">
    <text evidence="5">The sequence shown here is derived from an EMBL/GenBank/DDBJ whole genome shotgun (WGS) entry which is preliminary data.</text>
</comment>
<dbReference type="SMART" id="SM00257">
    <property type="entry name" value="LysM"/>
    <property type="match status" value="3"/>
</dbReference>
<keyword evidence="3" id="KW-0843">Virulence</keyword>
<evidence type="ECO:0000256" key="3">
    <source>
        <dbReference type="ARBA" id="ARBA00023026"/>
    </source>
</evidence>
<evidence type="ECO:0000313" key="5">
    <source>
        <dbReference type="EMBL" id="GAQ42406.1"/>
    </source>
</evidence>